<gene>
    <name evidence="2" type="ORF">GSCOC_T00027463001</name>
</gene>
<keyword evidence="3" id="KW-1185">Reference proteome</keyword>
<dbReference type="PANTHER" id="PTHR11926:SF1412">
    <property type="entry name" value="UDP-GLYCOSYLTRANSFERASE 83A1-LIKE"/>
    <property type="match status" value="1"/>
</dbReference>
<dbReference type="Gramene" id="CDP08524">
    <property type="protein sequence ID" value="CDP08524"/>
    <property type="gene ID" value="GSCOC_T00027463001"/>
</dbReference>
<dbReference type="PANTHER" id="PTHR11926">
    <property type="entry name" value="GLUCOSYL/GLUCURONOSYL TRANSFERASES"/>
    <property type="match status" value="1"/>
</dbReference>
<proteinExistence type="inferred from homology"/>
<organism evidence="2 3">
    <name type="scientific">Coffea canephora</name>
    <name type="common">Robusta coffee</name>
    <dbReference type="NCBI Taxonomy" id="49390"/>
    <lineage>
        <taxon>Eukaryota</taxon>
        <taxon>Viridiplantae</taxon>
        <taxon>Streptophyta</taxon>
        <taxon>Embryophyta</taxon>
        <taxon>Tracheophyta</taxon>
        <taxon>Spermatophyta</taxon>
        <taxon>Magnoliopsida</taxon>
        <taxon>eudicotyledons</taxon>
        <taxon>Gunneridae</taxon>
        <taxon>Pentapetalae</taxon>
        <taxon>asterids</taxon>
        <taxon>lamiids</taxon>
        <taxon>Gentianales</taxon>
        <taxon>Rubiaceae</taxon>
        <taxon>Ixoroideae</taxon>
        <taxon>Gardenieae complex</taxon>
        <taxon>Bertiereae - Coffeeae clade</taxon>
        <taxon>Coffeeae</taxon>
        <taxon>Coffea</taxon>
    </lineage>
</organism>
<evidence type="ECO:0008006" key="4">
    <source>
        <dbReference type="Google" id="ProtNLM"/>
    </source>
</evidence>
<name>A0A068UJW7_COFCA</name>
<dbReference type="OrthoDB" id="5835829at2759"/>
<dbReference type="STRING" id="49390.A0A068UJW7"/>
<dbReference type="Proteomes" id="UP000295252">
    <property type="component" value="Chromosome IV"/>
</dbReference>
<dbReference type="AlphaFoldDB" id="A0A068UJW7"/>
<dbReference type="Gene3D" id="3.40.50.2000">
    <property type="entry name" value="Glycogen Phosphorylase B"/>
    <property type="match status" value="1"/>
</dbReference>
<evidence type="ECO:0000313" key="2">
    <source>
        <dbReference type="EMBL" id="CDP08524.1"/>
    </source>
</evidence>
<reference evidence="3" key="1">
    <citation type="journal article" date="2014" name="Science">
        <title>The coffee genome provides insight into the convergent evolution of caffeine biosynthesis.</title>
        <authorList>
            <person name="Denoeud F."/>
            <person name="Carretero-Paulet L."/>
            <person name="Dereeper A."/>
            <person name="Droc G."/>
            <person name="Guyot R."/>
            <person name="Pietrella M."/>
            <person name="Zheng C."/>
            <person name="Alberti A."/>
            <person name="Anthony F."/>
            <person name="Aprea G."/>
            <person name="Aury J.M."/>
            <person name="Bento P."/>
            <person name="Bernard M."/>
            <person name="Bocs S."/>
            <person name="Campa C."/>
            <person name="Cenci A."/>
            <person name="Combes M.C."/>
            <person name="Crouzillat D."/>
            <person name="Da Silva C."/>
            <person name="Daddiego L."/>
            <person name="De Bellis F."/>
            <person name="Dussert S."/>
            <person name="Garsmeur O."/>
            <person name="Gayraud T."/>
            <person name="Guignon V."/>
            <person name="Jahn K."/>
            <person name="Jamilloux V."/>
            <person name="Joet T."/>
            <person name="Labadie K."/>
            <person name="Lan T."/>
            <person name="Leclercq J."/>
            <person name="Lepelley M."/>
            <person name="Leroy T."/>
            <person name="Li L.T."/>
            <person name="Librado P."/>
            <person name="Lopez L."/>
            <person name="Munoz A."/>
            <person name="Noel B."/>
            <person name="Pallavicini A."/>
            <person name="Perrotta G."/>
            <person name="Poncet V."/>
            <person name="Pot D."/>
            <person name="Priyono X."/>
            <person name="Rigoreau M."/>
            <person name="Rouard M."/>
            <person name="Rozas J."/>
            <person name="Tranchant-Dubreuil C."/>
            <person name="VanBuren R."/>
            <person name="Zhang Q."/>
            <person name="Andrade A.C."/>
            <person name="Argout X."/>
            <person name="Bertrand B."/>
            <person name="de Kochko A."/>
            <person name="Graziosi G."/>
            <person name="Henry R.J."/>
            <person name="Jayarama X."/>
            <person name="Ming R."/>
            <person name="Nagai C."/>
            <person name="Rounsley S."/>
            <person name="Sankoff D."/>
            <person name="Giuliano G."/>
            <person name="Albert V.A."/>
            <person name="Wincker P."/>
            <person name="Lashermes P."/>
        </authorList>
    </citation>
    <scope>NUCLEOTIDE SEQUENCE [LARGE SCALE GENOMIC DNA]</scope>
    <source>
        <strain evidence="3">cv. DH200-94</strain>
    </source>
</reference>
<accession>A0A068UJW7</accession>
<protein>
    <recommendedName>
        <fullName evidence="4">UDP-glycosyltransferase</fullName>
    </recommendedName>
</protein>
<sequence>MNHLHPHVLAIPYPAQGHVLPLMELALCLVRQGIRVTLVNTEFNHKRVTKSLS</sequence>
<dbReference type="InParanoid" id="A0A068UJW7"/>
<evidence type="ECO:0000313" key="3">
    <source>
        <dbReference type="Proteomes" id="UP000295252"/>
    </source>
</evidence>
<dbReference type="PhylomeDB" id="A0A068UJW7"/>
<dbReference type="OMA" id="KPHILAF"/>
<dbReference type="SUPFAM" id="SSF53756">
    <property type="entry name" value="UDP-Glycosyltransferase/glycogen phosphorylase"/>
    <property type="match status" value="1"/>
</dbReference>
<dbReference type="EMBL" id="HG739118">
    <property type="protein sequence ID" value="CDP08524.1"/>
    <property type="molecule type" value="Genomic_DNA"/>
</dbReference>
<evidence type="ECO:0000256" key="1">
    <source>
        <dbReference type="ARBA" id="ARBA00009995"/>
    </source>
</evidence>
<dbReference type="GO" id="GO:0080043">
    <property type="term" value="F:quercetin 3-O-glucosyltransferase activity"/>
    <property type="evidence" value="ECO:0007669"/>
    <property type="project" value="TreeGrafter"/>
</dbReference>
<dbReference type="GO" id="GO:0080044">
    <property type="term" value="F:quercetin 7-O-glucosyltransferase activity"/>
    <property type="evidence" value="ECO:0007669"/>
    <property type="project" value="TreeGrafter"/>
</dbReference>
<comment type="similarity">
    <text evidence="1">Belongs to the UDP-glycosyltransferase family.</text>
</comment>